<dbReference type="SMART" id="SM00761">
    <property type="entry name" value="HDAC_interact"/>
    <property type="match status" value="1"/>
</dbReference>
<gene>
    <name evidence="10" type="ordered locus">ZYRO0C07524g</name>
</gene>
<feature type="region of interest" description="Disordered" evidence="8">
    <location>
        <begin position="1161"/>
        <end position="1189"/>
    </location>
</feature>
<dbReference type="InterPro" id="IPR003822">
    <property type="entry name" value="PAH"/>
</dbReference>
<keyword evidence="4" id="KW-0805">Transcription regulation</keyword>
<dbReference type="InParanoid" id="C5DTD2"/>
<feature type="compositionally biased region" description="Low complexity" evidence="8">
    <location>
        <begin position="709"/>
        <end position="741"/>
    </location>
</feature>
<keyword evidence="6 7" id="KW-0539">Nucleus</keyword>
<evidence type="ECO:0000256" key="7">
    <source>
        <dbReference type="PROSITE-ProRule" id="PRU00810"/>
    </source>
</evidence>
<dbReference type="GO" id="GO:0010628">
    <property type="term" value="P:positive regulation of gene expression"/>
    <property type="evidence" value="ECO:0007669"/>
    <property type="project" value="UniProtKB-ARBA"/>
</dbReference>
<feature type="compositionally biased region" description="Low complexity" evidence="8">
    <location>
        <begin position="184"/>
        <end position="204"/>
    </location>
</feature>
<keyword evidence="5" id="KW-0804">Transcription</keyword>
<feature type="compositionally biased region" description="Low complexity" evidence="8">
    <location>
        <begin position="101"/>
        <end position="126"/>
    </location>
</feature>
<dbReference type="InterPro" id="IPR039774">
    <property type="entry name" value="Sin3-like"/>
</dbReference>
<protein>
    <submittedName>
        <fullName evidence="10">ZYRO0C07524p</fullName>
    </submittedName>
</protein>
<dbReference type="Pfam" id="PF02671">
    <property type="entry name" value="PAH"/>
    <property type="match status" value="3"/>
</dbReference>
<dbReference type="InterPro" id="IPR013194">
    <property type="entry name" value="HDAC_interact_dom"/>
</dbReference>
<dbReference type="STRING" id="559307.C5DTD2"/>
<feature type="compositionally biased region" description="Acidic residues" evidence="8">
    <location>
        <begin position="1226"/>
        <end position="1237"/>
    </location>
</feature>
<feature type="compositionally biased region" description="Polar residues" evidence="8">
    <location>
        <begin position="1"/>
        <end position="16"/>
    </location>
</feature>
<feature type="domain" description="Histone deacetylase interacting" evidence="9">
    <location>
        <begin position="877"/>
        <end position="978"/>
    </location>
</feature>
<dbReference type="GO" id="GO:0003714">
    <property type="term" value="F:transcription corepressor activity"/>
    <property type="evidence" value="ECO:0007669"/>
    <property type="project" value="InterPro"/>
</dbReference>
<evidence type="ECO:0000256" key="8">
    <source>
        <dbReference type="SAM" id="MobiDB-lite"/>
    </source>
</evidence>
<feature type="compositionally biased region" description="Polar residues" evidence="8">
    <location>
        <begin position="71"/>
        <end position="81"/>
    </location>
</feature>
<feature type="compositionally biased region" description="Low complexity" evidence="8">
    <location>
        <begin position="249"/>
        <end position="269"/>
    </location>
</feature>
<keyword evidence="3" id="KW-0677">Repeat</keyword>
<proteinExistence type="predicted"/>
<feature type="compositionally biased region" description="Low complexity" evidence="8">
    <location>
        <begin position="470"/>
        <end position="481"/>
    </location>
</feature>
<dbReference type="PROSITE" id="PS51477">
    <property type="entry name" value="PAH"/>
    <property type="match status" value="3"/>
</dbReference>
<dbReference type="InterPro" id="IPR031693">
    <property type="entry name" value="Sin3_C"/>
</dbReference>
<keyword evidence="11" id="KW-1185">Reference proteome</keyword>
<feature type="compositionally biased region" description="Polar residues" evidence="8">
    <location>
        <begin position="127"/>
        <end position="140"/>
    </location>
</feature>
<dbReference type="FunFam" id="1.20.1160.11:FF:000003">
    <property type="entry name" value="Paired amphipathic helix SIN3-like protein"/>
    <property type="match status" value="1"/>
</dbReference>
<sequence>MSQTWDRSPPTGSNSAHDTDTNNMNNNNSNANSQNATNNNQGSNKGSEVDSDNNENNNNPASRNGVELPLPQQQQQNSGTEIKQESGSKPHFVLPSISDLSGETGSSPSHGGSGTTNTTNVNTSGSQNPNATGAGVNSTMAPGVPSMLSQQSLPRLSSVQATYPSAPPVLPRFSTATAGEVQGPTTLTSSSSIPTTQQQQQQQPPDDKSRIGVKPRSGSAGMSVASFDNPLPPSQPSVPSLHYQMLSSQQQQEQKGQDQQQQHQQQQQQIPLHDQYYRPLNVKDALSYLEQVKFQFNSRPDVYNHFLDIMKDFKSQAIDTPGVIERVSTLFRGYPNLIQGFNTFLPQGYRIDCSQNPDEPIKVTTPMGSSTVAGVAEMNQAALFQGQQPRIQQHLQPLSFPPSQDYQLQQQQQPQQQVPFEQARGQQVLPATFPPPAENAPQQQLQHQQQQQQASSTHVQPPTVGPPSQQPQQQQPQHGSPQPAPQPTSAVSSGTGPTQPEVPAPVQPQLADQTKKAADVEFSQAISYVNKIKNRFSDQPDIYKHFLEILQTYQREQKPINEVYAQVTVLFQNAPDLLDDFKKFLPDSSASAAQQQRQQLQPVMQHQQAAAATGYGYYGENQPVARQNLPPLGSFSPPPNGTAPRDYYQEPSQGMALPPMTHLETQAAKVTPSHYVMTQGMSNDAIPLSNMRSPTVGAPGAQTPVETAPQHPQQYSPQQAPQPQLPQQQLPPQQQEQSLPPQTIPLTQPSQLGPQQEVQYVDIAVRPEIDLDPSIVPVVPEPTEPIEDSLSLVEETSFFDKAKKFIGNKQLYTEFLKILNLYSQDLLDIDGLVEKVEHYLGGSKELFTWFKNFVGYQDRPKNIENVIHEKHRLDLDMCEASGPSYKKLPKSDTFMPCSGRDEMCWEVLNDEWIGHPVWASEDSGFIAHRKNQYEETLFKVEEERHEYDFYIESNLRTIQTLETIASKIANMTEEEKANFKLPPGLGHTSLTIYKKVIRKVYDKERGFEIIDALHEHPAVAVPVVLKRLKQKDEEWRRAQREWNKVWRELEQKVYFKSLDHLGLTFKQADKKLLTTKQLISEISSIKVDQTNKRIHWLTPKPKSQLDYDFPDREIFCDILSLTEVFLNHTGNYSNSDKERLKDFLKSFLSLFFSIPVSEVNDGLRRRSPSNKEEHEANKKENGTALAHGKRPREIELPLRDILHRNKYQKLKLRSDGEEGSIGQSEEGLDEQEEVDEEEEIIKQEAKKPWLLGNIVEEANAQGIISNRKSFNLFANTSIYVFFRHLTTLYERLIEVKSIDQEVTQEINSRKVSQFAKDLNLISEQLKNMGLDFAGLDAYEQLLHLSKRLIEGDIEHQWFEESLRQAYNNRAFKFYTVDKVVQALVKHAHTILTDIKCSEIMVLFEKDRTLATTSAKDQILYRMQARSHMSNTENMFRIEFNRISKHVCIQYIAIDDLTLAEAKSLEDKWKYYVTSYSLSHPTEGISHEDLQVPFLEKIIESEQEYDEDNGGDPKFSPEGVSKSSLRIKIDPETYFLEVEPGSCDVFSRKAVNKFPLEKNSESHKTKVDKKNELIRGYLDSEKGWKKNLDAKSIQSVEEKLNFVKNYGTLQGYRAQENGLESTTKEAPFSDAVERKADSAAQADGAANGGPSNTAGVEERGGNDTTAEDVEA</sequence>
<evidence type="ECO:0000256" key="6">
    <source>
        <dbReference type="ARBA" id="ARBA00023242"/>
    </source>
</evidence>
<dbReference type="PANTHER" id="PTHR12346:SF0">
    <property type="entry name" value="SIN3A, ISOFORM G"/>
    <property type="match status" value="1"/>
</dbReference>
<dbReference type="Pfam" id="PF16879">
    <property type="entry name" value="Sin3a_C"/>
    <property type="match status" value="1"/>
</dbReference>
<dbReference type="HOGENOM" id="CLU_001360_2_1_1"/>
<evidence type="ECO:0000256" key="2">
    <source>
        <dbReference type="ARBA" id="ARBA00022491"/>
    </source>
</evidence>
<reference evidence="10 11" key="1">
    <citation type="journal article" date="2009" name="Genome Res.">
        <title>Comparative genomics of protoploid Saccharomycetaceae.</title>
        <authorList>
            <consortium name="The Genolevures Consortium"/>
            <person name="Souciet J.-L."/>
            <person name="Dujon B."/>
            <person name="Gaillardin C."/>
            <person name="Johnston M."/>
            <person name="Baret P.V."/>
            <person name="Cliften P."/>
            <person name="Sherman D.J."/>
            <person name="Weissenbach J."/>
            <person name="Westhof E."/>
            <person name="Wincker P."/>
            <person name="Jubin C."/>
            <person name="Poulain J."/>
            <person name="Barbe V."/>
            <person name="Segurens B."/>
            <person name="Artiguenave F."/>
            <person name="Anthouard V."/>
            <person name="Vacherie B."/>
            <person name="Val M.-E."/>
            <person name="Fulton R.S."/>
            <person name="Minx P."/>
            <person name="Wilson R."/>
            <person name="Durrens P."/>
            <person name="Jean G."/>
            <person name="Marck C."/>
            <person name="Martin T."/>
            <person name="Nikolski M."/>
            <person name="Rolland T."/>
            <person name="Seret M.-L."/>
            <person name="Casaregola S."/>
            <person name="Despons L."/>
            <person name="Fairhead C."/>
            <person name="Fischer G."/>
            <person name="Lafontaine I."/>
            <person name="Leh V."/>
            <person name="Lemaire M."/>
            <person name="de Montigny J."/>
            <person name="Neuveglise C."/>
            <person name="Thierry A."/>
            <person name="Blanc-Lenfle I."/>
            <person name="Bleykasten C."/>
            <person name="Diffels J."/>
            <person name="Fritsch E."/>
            <person name="Frangeul L."/>
            <person name="Goeffon A."/>
            <person name="Jauniaux N."/>
            <person name="Kachouri-Lafond R."/>
            <person name="Payen C."/>
            <person name="Potier S."/>
            <person name="Pribylova L."/>
            <person name="Ozanne C."/>
            <person name="Richard G.-F."/>
            <person name="Sacerdot C."/>
            <person name="Straub M.-L."/>
            <person name="Talla E."/>
        </authorList>
    </citation>
    <scope>NUCLEOTIDE SEQUENCE [LARGE SCALE GENOMIC DNA]</scope>
    <source>
        <strain evidence="10 11">ATCC 2623 / CBS 732 / BCRC 21506 / NBRC 1130 / NCYC 568 / NRRL Y-229</strain>
    </source>
</reference>
<feature type="region of interest" description="Disordered" evidence="8">
    <location>
        <begin position="1"/>
        <end position="158"/>
    </location>
</feature>
<feature type="compositionally biased region" description="Polar residues" evidence="8">
    <location>
        <begin position="147"/>
        <end position="158"/>
    </location>
</feature>
<dbReference type="FunFam" id="1.20.1160.11:FF:000001">
    <property type="entry name" value="Paired amphipathic helix protein Sin3"/>
    <property type="match status" value="1"/>
</dbReference>
<evidence type="ECO:0000259" key="9">
    <source>
        <dbReference type="SMART" id="SM00761"/>
    </source>
</evidence>
<dbReference type="GO" id="GO:0000122">
    <property type="term" value="P:negative regulation of transcription by RNA polymerase II"/>
    <property type="evidence" value="ECO:0007669"/>
    <property type="project" value="TreeGrafter"/>
</dbReference>
<evidence type="ECO:0000256" key="4">
    <source>
        <dbReference type="ARBA" id="ARBA00023015"/>
    </source>
</evidence>
<dbReference type="GO" id="GO:0033698">
    <property type="term" value="C:Rpd3L complex"/>
    <property type="evidence" value="ECO:0007669"/>
    <property type="project" value="UniProtKB-ARBA"/>
</dbReference>
<evidence type="ECO:0000256" key="3">
    <source>
        <dbReference type="ARBA" id="ARBA00022737"/>
    </source>
</evidence>
<feature type="compositionally biased region" description="Polar residues" evidence="8">
    <location>
        <begin position="488"/>
        <end position="498"/>
    </location>
</feature>
<feature type="region of interest" description="Disordered" evidence="8">
    <location>
        <begin position="621"/>
        <end position="657"/>
    </location>
</feature>
<dbReference type="InterPro" id="IPR036600">
    <property type="entry name" value="PAH_sf"/>
</dbReference>
<dbReference type="PANTHER" id="PTHR12346">
    <property type="entry name" value="SIN3B-RELATED"/>
    <property type="match status" value="1"/>
</dbReference>
<evidence type="ECO:0000313" key="11">
    <source>
        <dbReference type="Proteomes" id="UP000008536"/>
    </source>
</evidence>
<feature type="region of interest" description="Disordered" evidence="8">
    <location>
        <begin position="1614"/>
        <end position="1670"/>
    </location>
</feature>
<feature type="region of interest" description="Disordered" evidence="8">
    <location>
        <begin position="685"/>
        <end position="753"/>
    </location>
</feature>
<feature type="compositionally biased region" description="Low complexity" evidence="8">
    <location>
        <begin position="442"/>
        <end position="462"/>
    </location>
</feature>
<feature type="region of interest" description="Disordered" evidence="8">
    <location>
        <begin position="397"/>
        <end position="515"/>
    </location>
</feature>
<comment type="subcellular location">
    <subcellularLocation>
        <location evidence="1 7">Nucleus</location>
    </subcellularLocation>
</comment>
<dbReference type="FunCoup" id="C5DTD2">
    <property type="interactions" value="1217"/>
</dbReference>
<organism evidence="10 11">
    <name type="scientific">Zygosaccharomyces rouxii (strain ATCC 2623 / CBS 732 / NBRC 1130 / NCYC 568 / NRRL Y-229)</name>
    <dbReference type="NCBI Taxonomy" id="559307"/>
    <lineage>
        <taxon>Eukaryota</taxon>
        <taxon>Fungi</taxon>
        <taxon>Dikarya</taxon>
        <taxon>Ascomycota</taxon>
        <taxon>Saccharomycotina</taxon>
        <taxon>Saccharomycetes</taxon>
        <taxon>Saccharomycetales</taxon>
        <taxon>Saccharomycetaceae</taxon>
        <taxon>Zygosaccharomyces</taxon>
    </lineage>
</organism>
<evidence type="ECO:0000313" key="10">
    <source>
        <dbReference type="EMBL" id="CAR27043.1"/>
    </source>
</evidence>
<evidence type="ECO:0000256" key="1">
    <source>
        <dbReference type="ARBA" id="ARBA00004123"/>
    </source>
</evidence>
<evidence type="ECO:0000256" key="5">
    <source>
        <dbReference type="ARBA" id="ARBA00023163"/>
    </source>
</evidence>
<keyword evidence="2" id="KW-0678">Repressor</keyword>
<dbReference type="Pfam" id="PF08295">
    <property type="entry name" value="Sin3_corepress"/>
    <property type="match status" value="1"/>
</dbReference>
<dbReference type="Proteomes" id="UP000008536">
    <property type="component" value="Chromosome C"/>
</dbReference>
<dbReference type="EMBL" id="CU928175">
    <property type="protein sequence ID" value="CAR27043.1"/>
    <property type="molecule type" value="Genomic_DNA"/>
</dbReference>
<dbReference type="FunFam" id="1.20.1160.11:FF:000002">
    <property type="entry name" value="Paired amphipathic helix protein SIN3"/>
    <property type="match status" value="1"/>
</dbReference>
<feature type="compositionally biased region" description="Basic and acidic residues" evidence="8">
    <location>
        <begin position="1161"/>
        <end position="1181"/>
    </location>
</feature>
<feature type="compositionally biased region" description="Low complexity" evidence="8">
    <location>
        <begin position="401"/>
        <end position="422"/>
    </location>
</feature>
<feature type="compositionally biased region" description="Low complexity" evidence="8">
    <location>
        <begin position="21"/>
        <end position="41"/>
    </location>
</feature>
<accession>C5DTD2</accession>
<feature type="region of interest" description="Disordered" evidence="8">
    <location>
        <begin position="180"/>
        <end position="269"/>
    </location>
</feature>
<dbReference type="KEGG" id="zro:ZYRO0C07524g"/>
<feature type="compositionally biased region" description="Polar residues" evidence="8">
    <location>
        <begin position="744"/>
        <end position="753"/>
    </location>
</feature>
<feature type="compositionally biased region" description="Low complexity" evidence="8">
    <location>
        <begin position="1637"/>
        <end position="1648"/>
    </location>
</feature>
<dbReference type="Gene3D" id="1.20.1160.11">
    <property type="entry name" value="Paired amphipathic helix"/>
    <property type="match status" value="3"/>
</dbReference>
<feature type="region of interest" description="Disordered" evidence="8">
    <location>
        <begin position="1213"/>
        <end position="1237"/>
    </location>
</feature>
<name>C5DTD2_ZYGRC</name>
<feature type="region of interest" description="Disordered" evidence="8">
    <location>
        <begin position="1502"/>
        <end position="1521"/>
    </location>
</feature>
<dbReference type="SUPFAM" id="SSF47762">
    <property type="entry name" value="PAH2 domain"/>
    <property type="match status" value="3"/>
</dbReference>